<dbReference type="Pfam" id="PF23760">
    <property type="entry name" value="Beta-prop_DCAF12"/>
    <property type="match status" value="2"/>
</dbReference>
<feature type="repeat" description="WD" evidence="1">
    <location>
        <begin position="157"/>
        <end position="197"/>
    </location>
</feature>
<feature type="domain" description="DDB1- and CUL4-associated factor 12 beta-propeller" evidence="2">
    <location>
        <begin position="27"/>
        <end position="194"/>
    </location>
</feature>
<feature type="domain" description="DDB1- and CUL4-associated factor 12 beta-propeller" evidence="2">
    <location>
        <begin position="196"/>
        <end position="397"/>
    </location>
</feature>
<evidence type="ECO:0000259" key="2">
    <source>
        <dbReference type="Pfam" id="PF23760"/>
    </source>
</evidence>
<dbReference type="PANTHER" id="PTHR19879:SF9">
    <property type="entry name" value="TRANSCRIPTION INITIATION FACTOR TFIID SUBUNIT 5"/>
    <property type="match status" value="1"/>
</dbReference>
<dbReference type="SMART" id="SM00320">
    <property type="entry name" value="WD40"/>
    <property type="match status" value="4"/>
</dbReference>
<dbReference type="AlphaFoldDB" id="A0AAW1NYS5"/>
<comment type="caution">
    <text evidence="3">The sequence shown here is derived from an EMBL/GenBank/DDBJ whole genome shotgun (WGS) entry which is preliminary data.</text>
</comment>
<dbReference type="PROSITE" id="PS50082">
    <property type="entry name" value="WD_REPEATS_2"/>
    <property type="match status" value="1"/>
</dbReference>
<keyword evidence="4" id="KW-1185">Reference proteome</keyword>
<organism evidence="3 4">
    <name type="scientific">Symbiochloris irregularis</name>
    <dbReference type="NCBI Taxonomy" id="706552"/>
    <lineage>
        <taxon>Eukaryota</taxon>
        <taxon>Viridiplantae</taxon>
        <taxon>Chlorophyta</taxon>
        <taxon>core chlorophytes</taxon>
        <taxon>Trebouxiophyceae</taxon>
        <taxon>Trebouxiales</taxon>
        <taxon>Trebouxiaceae</taxon>
        <taxon>Symbiochloris</taxon>
    </lineage>
</organism>
<dbReference type="InterPro" id="IPR036322">
    <property type="entry name" value="WD40_repeat_dom_sf"/>
</dbReference>
<reference evidence="3 4" key="1">
    <citation type="journal article" date="2024" name="Nat. Commun.">
        <title>Phylogenomics reveals the evolutionary origins of lichenization in chlorophyte algae.</title>
        <authorList>
            <person name="Puginier C."/>
            <person name="Libourel C."/>
            <person name="Otte J."/>
            <person name="Skaloud P."/>
            <person name="Haon M."/>
            <person name="Grisel S."/>
            <person name="Petersen M."/>
            <person name="Berrin J.G."/>
            <person name="Delaux P.M."/>
            <person name="Dal Grande F."/>
            <person name="Keller J."/>
        </authorList>
    </citation>
    <scope>NUCLEOTIDE SEQUENCE [LARGE SCALE GENOMIC DNA]</scope>
    <source>
        <strain evidence="3 4">SAG 2036</strain>
    </source>
</reference>
<protein>
    <recommendedName>
        <fullName evidence="2">DDB1- and CUL4-associated factor 12 beta-propeller domain-containing protein</fullName>
    </recommendedName>
</protein>
<gene>
    <name evidence="3" type="ORF">WJX73_010138</name>
</gene>
<keyword evidence="1" id="KW-0853">WD repeat</keyword>
<evidence type="ECO:0000256" key="1">
    <source>
        <dbReference type="PROSITE-ProRule" id="PRU00221"/>
    </source>
</evidence>
<dbReference type="InterPro" id="IPR015943">
    <property type="entry name" value="WD40/YVTN_repeat-like_dom_sf"/>
</dbReference>
<evidence type="ECO:0000313" key="4">
    <source>
        <dbReference type="Proteomes" id="UP001465755"/>
    </source>
</evidence>
<dbReference type="PANTHER" id="PTHR19879">
    <property type="entry name" value="TRANSCRIPTION INITIATION FACTOR TFIID"/>
    <property type="match status" value="1"/>
</dbReference>
<dbReference type="SUPFAM" id="SSF50978">
    <property type="entry name" value="WD40 repeat-like"/>
    <property type="match status" value="1"/>
</dbReference>
<dbReference type="InterPro" id="IPR001680">
    <property type="entry name" value="WD40_rpt"/>
</dbReference>
<sequence>MHSLREASTGRDIIRSGSCNPLLDRAPGLWQEREILSGAQRKYDKGFACEWISDRLVVVGTKCNHLLCLDVATGRMAEVPLPPARHIPPRADPHAVNAQSNGLSPVTGNCGIHAIAFSPNRRLMATGGNNPAHCQVFEVDVHEGRQPQACFRPVQTLMGHQDWIFGIAWVTDRHLVTGSRDRTAKLWHVDEQPSAAHYTPLQSQSQKDEVKVRDVKYQQSSCRVLTLTTNGFVQIWDPHLNYISQVQLPQNKEAVCMAVCDQLAAVGTQSYITLMDPRCRLAQADIPSSDPHHGVRSLSIQGHLLSCGSGRGQLAFWDLRAGRYLELHPSPGEDESRSHLQLGRGWLMEDSIYWEHFTNVRIHNACYAHAWDPSCTKLMTVGGPLPYGLRGSYLGLWD</sequence>
<dbReference type="PROSITE" id="PS50294">
    <property type="entry name" value="WD_REPEATS_REGION"/>
    <property type="match status" value="1"/>
</dbReference>
<dbReference type="EMBL" id="JALJOQ010000072">
    <property type="protein sequence ID" value="KAK9802066.1"/>
    <property type="molecule type" value="Genomic_DNA"/>
</dbReference>
<name>A0AAW1NYS5_9CHLO</name>
<dbReference type="InterPro" id="IPR056151">
    <property type="entry name" value="Beta-prop_DCAF12"/>
</dbReference>
<dbReference type="Proteomes" id="UP001465755">
    <property type="component" value="Unassembled WGS sequence"/>
</dbReference>
<proteinExistence type="predicted"/>
<evidence type="ECO:0000313" key="3">
    <source>
        <dbReference type="EMBL" id="KAK9802066.1"/>
    </source>
</evidence>
<dbReference type="Gene3D" id="2.130.10.10">
    <property type="entry name" value="YVTN repeat-like/Quinoprotein amine dehydrogenase"/>
    <property type="match status" value="2"/>
</dbReference>
<accession>A0AAW1NYS5</accession>